<proteinExistence type="predicted"/>
<dbReference type="AlphaFoldDB" id="A0A9P8VRC3"/>
<comment type="caution">
    <text evidence="1">The sequence shown here is derived from an EMBL/GenBank/DDBJ whole genome shotgun (WGS) entry which is preliminary data.</text>
</comment>
<protein>
    <submittedName>
        <fullName evidence="1">Uncharacterized protein</fullName>
    </submittedName>
</protein>
<evidence type="ECO:0000313" key="2">
    <source>
        <dbReference type="Proteomes" id="UP000777438"/>
    </source>
</evidence>
<reference evidence="1 2" key="1">
    <citation type="journal article" date="2021" name="Nat. Commun.">
        <title>Genetic determinants of endophytism in the Arabidopsis root mycobiome.</title>
        <authorList>
            <person name="Mesny F."/>
            <person name="Miyauchi S."/>
            <person name="Thiergart T."/>
            <person name="Pickel B."/>
            <person name="Atanasova L."/>
            <person name="Karlsson M."/>
            <person name="Huettel B."/>
            <person name="Barry K.W."/>
            <person name="Haridas S."/>
            <person name="Chen C."/>
            <person name="Bauer D."/>
            <person name="Andreopoulos W."/>
            <person name="Pangilinan J."/>
            <person name="LaButti K."/>
            <person name="Riley R."/>
            <person name="Lipzen A."/>
            <person name="Clum A."/>
            <person name="Drula E."/>
            <person name="Henrissat B."/>
            <person name="Kohler A."/>
            <person name="Grigoriev I.V."/>
            <person name="Martin F.M."/>
            <person name="Hacquard S."/>
        </authorList>
    </citation>
    <scope>NUCLEOTIDE SEQUENCE [LARGE SCALE GENOMIC DNA]</scope>
    <source>
        <strain evidence="1 2">MPI-CAGE-CH-0241</strain>
    </source>
</reference>
<keyword evidence="2" id="KW-1185">Reference proteome</keyword>
<organism evidence="1 2">
    <name type="scientific">Thelonectria olida</name>
    <dbReference type="NCBI Taxonomy" id="1576542"/>
    <lineage>
        <taxon>Eukaryota</taxon>
        <taxon>Fungi</taxon>
        <taxon>Dikarya</taxon>
        <taxon>Ascomycota</taxon>
        <taxon>Pezizomycotina</taxon>
        <taxon>Sordariomycetes</taxon>
        <taxon>Hypocreomycetidae</taxon>
        <taxon>Hypocreales</taxon>
        <taxon>Nectriaceae</taxon>
        <taxon>Thelonectria</taxon>
    </lineage>
</organism>
<name>A0A9P8VRC3_9HYPO</name>
<evidence type="ECO:0000313" key="1">
    <source>
        <dbReference type="EMBL" id="KAH6874295.1"/>
    </source>
</evidence>
<dbReference type="Proteomes" id="UP000777438">
    <property type="component" value="Unassembled WGS sequence"/>
</dbReference>
<accession>A0A9P8VRC3</accession>
<feature type="non-terminal residue" evidence="1">
    <location>
        <position position="1"/>
    </location>
</feature>
<sequence>IWVATNQCLVDHHSALASPNASVTNRGGTRVEATAINSATFGIVMSGTEARFRISWGHYELNCYMENIEGFLL</sequence>
<feature type="non-terminal residue" evidence="1">
    <location>
        <position position="73"/>
    </location>
</feature>
<gene>
    <name evidence="1" type="ORF">B0T10DRAFT_386396</name>
</gene>
<dbReference type="EMBL" id="JAGPYM010000040">
    <property type="protein sequence ID" value="KAH6874295.1"/>
    <property type="molecule type" value="Genomic_DNA"/>
</dbReference>